<feature type="repeat" description="ANK" evidence="3">
    <location>
        <begin position="159"/>
        <end position="191"/>
    </location>
</feature>
<accession>A0A5A8ELR0</accession>
<keyword evidence="2 3" id="KW-0040">ANK repeat</keyword>
<evidence type="ECO:0000313" key="5">
    <source>
        <dbReference type="EMBL" id="KAA0178422.1"/>
    </source>
</evidence>
<evidence type="ECO:0000256" key="1">
    <source>
        <dbReference type="ARBA" id="ARBA00022737"/>
    </source>
</evidence>
<dbReference type="Pfam" id="PF12796">
    <property type="entry name" value="Ank_2"/>
    <property type="match status" value="1"/>
</dbReference>
<feature type="repeat" description="ANK" evidence="3">
    <location>
        <begin position="126"/>
        <end position="158"/>
    </location>
</feature>
<feature type="region of interest" description="Disordered" evidence="4">
    <location>
        <begin position="622"/>
        <end position="641"/>
    </location>
</feature>
<dbReference type="InterPro" id="IPR002110">
    <property type="entry name" value="Ankyrin_rpt"/>
</dbReference>
<proteinExistence type="predicted"/>
<dbReference type="PANTHER" id="PTHR24198:SF165">
    <property type="entry name" value="ANKYRIN REPEAT-CONTAINING PROTEIN-RELATED"/>
    <property type="match status" value="1"/>
</dbReference>
<evidence type="ECO:0000256" key="3">
    <source>
        <dbReference type="PROSITE-ProRule" id="PRU00023"/>
    </source>
</evidence>
<comment type="caution">
    <text evidence="5">The sequence shown here is derived from an EMBL/GenBank/DDBJ whole genome shotgun (WGS) entry which is preliminary data.</text>
</comment>
<feature type="region of interest" description="Disordered" evidence="4">
    <location>
        <begin position="1"/>
        <end position="22"/>
    </location>
</feature>
<feature type="compositionally biased region" description="Gly residues" evidence="4">
    <location>
        <begin position="355"/>
        <end position="372"/>
    </location>
</feature>
<feature type="repeat" description="ANK" evidence="3">
    <location>
        <begin position="62"/>
        <end position="94"/>
    </location>
</feature>
<feature type="compositionally biased region" description="Gly residues" evidence="4">
    <location>
        <begin position="380"/>
        <end position="390"/>
    </location>
</feature>
<dbReference type="PROSITE" id="PS50088">
    <property type="entry name" value="ANK_REPEAT"/>
    <property type="match status" value="3"/>
</dbReference>
<dbReference type="SUPFAM" id="SSF48403">
    <property type="entry name" value="Ankyrin repeat"/>
    <property type="match status" value="1"/>
</dbReference>
<feature type="compositionally biased region" description="Low complexity" evidence="4">
    <location>
        <begin position="331"/>
        <end position="340"/>
    </location>
</feature>
<dbReference type="Gene3D" id="1.25.40.20">
    <property type="entry name" value="Ankyrin repeat-containing domain"/>
    <property type="match status" value="2"/>
</dbReference>
<keyword evidence="1" id="KW-0677">Repeat</keyword>
<evidence type="ECO:0000313" key="6">
    <source>
        <dbReference type="Proteomes" id="UP000322899"/>
    </source>
</evidence>
<protein>
    <submittedName>
        <fullName evidence="5">Uncharacterized protein</fullName>
    </submittedName>
</protein>
<organism evidence="5 6">
    <name type="scientific">Cafeteria roenbergensis</name>
    <name type="common">Marine flagellate</name>
    <dbReference type="NCBI Taxonomy" id="33653"/>
    <lineage>
        <taxon>Eukaryota</taxon>
        <taxon>Sar</taxon>
        <taxon>Stramenopiles</taxon>
        <taxon>Bigyra</taxon>
        <taxon>Opalozoa</taxon>
        <taxon>Bicosoecida</taxon>
        <taxon>Cafeteriaceae</taxon>
        <taxon>Cafeteria</taxon>
    </lineage>
</organism>
<dbReference type="AlphaFoldDB" id="A0A5A8ELR0"/>
<dbReference type="SMART" id="SM00248">
    <property type="entry name" value="ANK"/>
    <property type="match status" value="3"/>
</dbReference>
<feature type="compositionally biased region" description="Basic and acidic residues" evidence="4">
    <location>
        <begin position="418"/>
        <end position="447"/>
    </location>
</feature>
<dbReference type="Pfam" id="PF00023">
    <property type="entry name" value="Ank"/>
    <property type="match status" value="1"/>
</dbReference>
<feature type="region of interest" description="Disordered" evidence="4">
    <location>
        <begin position="331"/>
        <end position="447"/>
    </location>
</feature>
<feature type="compositionally biased region" description="Low complexity" evidence="4">
    <location>
        <begin position="650"/>
        <end position="672"/>
    </location>
</feature>
<dbReference type="PANTHER" id="PTHR24198">
    <property type="entry name" value="ANKYRIN REPEAT AND PROTEIN KINASE DOMAIN-CONTAINING PROTEIN"/>
    <property type="match status" value="1"/>
</dbReference>
<dbReference type="Proteomes" id="UP000322899">
    <property type="component" value="Unassembled WGS sequence"/>
</dbReference>
<evidence type="ECO:0000256" key="2">
    <source>
        <dbReference type="ARBA" id="ARBA00023043"/>
    </source>
</evidence>
<name>A0A5A8ELR0_CAFRO</name>
<feature type="region of interest" description="Disordered" evidence="4">
    <location>
        <begin position="650"/>
        <end position="686"/>
    </location>
</feature>
<dbReference type="OrthoDB" id="366390at2759"/>
<evidence type="ECO:0000256" key="4">
    <source>
        <dbReference type="SAM" id="MobiDB-lite"/>
    </source>
</evidence>
<dbReference type="EMBL" id="VLTO01000001">
    <property type="protein sequence ID" value="KAA0178422.1"/>
    <property type="molecule type" value="Genomic_DNA"/>
</dbReference>
<sequence>MAHHGKAPGGPGADGSAPSAVEDMTPEARNVEFINACKTGKYGLCKVMLASSLASVRARDATGWSPLLWSSFNGHHRVVELLLDHGAADDWRDENNIEDMLEATQATEEDGPAAQAPTGAAAHRKPLNSPLHWAVYRGHLRVVWILLRAGFSSSDVDDRGNTALHLAAMNGNIDVVRSIMMSGVQVRQLNLDGNDPLAVASSADARALLRKAAEQRVCPGSKLEFGPRQPQFLCFSTGLFYSDEASNQIQVPAFADTPGVMRPVRVSNEREYEIRDAQAALVAALNPSGRLSLEEIMGASPDDDDFTLGEGVTGIDATNAGLAESGEAAAGLSRGAASSPPSAPGAGGFPPAPGVGSGVSGAPGGASAGTGTGSDEEHGGGSGVGGGGAGRDVDDAAVGLTSPGGSIGGGSDEDDDGTERKRDSVAVRAAKYDAEPEGSEFPRDRDEHLEADDIPALRKAMSAASQLSASVWLVARAERALKRVTAWAEAEREARLVASRRPVGRAAETKPLRQAIARATALGVDDRITALGDVARTAEAESRVRDVVRVCSTIPLATHDEDADLARLAACIDELRALDPGSSVLPAASDLLVRLGIEVELSDAVLALDATLADTEKTFAECREDDPTELPLPEPTPEELEAKAKAEAEAAAAKAAAAAKPKPRGGRAAAAEPEPEEEPLPPLYPSPQLQALTKVQESTKQVALAIERATEAGADAELIEATAGKVKDVEARREALWEDEIARIRVFEAERIKREKKKKKGKKKKKKA</sequence>
<dbReference type="PROSITE" id="PS50297">
    <property type="entry name" value="ANK_REP_REGION"/>
    <property type="match status" value="3"/>
</dbReference>
<reference evidence="5 6" key="1">
    <citation type="submission" date="2019-07" db="EMBL/GenBank/DDBJ databases">
        <title>Genomes of Cafeteria roenbergensis.</title>
        <authorList>
            <person name="Fischer M.G."/>
            <person name="Hackl T."/>
            <person name="Roman M."/>
        </authorList>
    </citation>
    <scope>NUCLEOTIDE SEQUENCE [LARGE SCALE GENOMIC DNA]</scope>
    <source>
        <strain evidence="5 6">E4-10P</strain>
    </source>
</reference>
<dbReference type="InterPro" id="IPR036770">
    <property type="entry name" value="Ankyrin_rpt-contain_sf"/>
</dbReference>
<gene>
    <name evidence="5" type="ORF">FNF27_00271</name>
</gene>